<keyword evidence="4" id="KW-1185">Reference proteome</keyword>
<protein>
    <recommendedName>
        <fullName evidence="5">Glycosyltransferase family 32 protein</fullName>
    </recommendedName>
</protein>
<dbReference type="SUPFAM" id="SSF53448">
    <property type="entry name" value="Nucleotide-diphospho-sugar transferases"/>
    <property type="match status" value="1"/>
</dbReference>
<evidence type="ECO:0000313" key="3">
    <source>
        <dbReference type="EMBL" id="OZJ02008.1"/>
    </source>
</evidence>
<feature type="region of interest" description="Disordered" evidence="2">
    <location>
        <begin position="697"/>
        <end position="725"/>
    </location>
</feature>
<evidence type="ECO:0000256" key="1">
    <source>
        <dbReference type="ARBA" id="ARBA00009003"/>
    </source>
</evidence>
<evidence type="ECO:0000256" key="2">
    <source>
        <dbReference type="SAM" id="MobiDB-lite"/>
    </source>
</evidence>
<dbReference type="Gene3D" id="3.90.550.20">
    <property type="match status" value="1"/>
</dbReference>
<organism evidence="3 4">
    <name type="scientific">Bifiguratus adelaidae</name>
    <dbReference type="NCBI Taxonomy" id="1938954"/>
    <lineage>
        <taxon>Eukaryota</taxon>
        <taxon>Fungi</taxon>
        <taxon>Fungi incertae sedis</taxon>
        <taxon>Mucoromycota</taxon>
        <taxon>Mucoromycotina</taxon>
        <taxon>Endogonomycetes</taxon>
        <taxon>Endogonales</taxon>
        <taxon>Endogonales incertae sedis</taxon>
        <taxon>Bifiguratus</taxon>
    </lineage>
</organism>
<dbReference type="AlphaFoldDB" id="A0A261XUI4"/>
<gene>
    <name evidence="3" type="ORF">BZG36_04863</name>
</gene>
<dbReference type="PANTHER" id="PTHR46830:SF2">
    <property type="entry name" value="ALPHA-1,4-N-ACETYLGLUCOSAMINYLTRANSFERASE"/>
    <property type="match status" value="1"/>
</dbReference>
<dbReference type="Pfam" id="PF04488">
    <property type="entry name" value="Gly_transf_sug"/>
    <property type="match status" value="1"/>
</dbReference>
<comment type="caution">
    <text evidence="3">The sequence shown here is derived from an EMBL/GenBank/DDBJ whole genome shotgun (WGS) entry which is preliminary data.</text>
</comment>
<accession>A0A261XUI4</accession>
<dbReference type="EMBL" id="MVBO01000204">
    <property type="protein sequence ID" value="OZJ02008.1"/>
    <property type="molecule type" value="Genomic_DNA"/>
</dbReference>
<comment type="similarity">
    <text evidence="1">Belongs to the glycosyltransferase 32 family.</text>
</comment>
<reference evidence="3 4" key="1">
    <citation type="journal article" date="2017" name="Mycologia">
        <title>Bifiguratus adelaidae, gen. et sp. nov., a new member of Mucoromycotina in endophytic and soil-dwelling habitats.</title>
        <authorList>
            <person name="Torres-Cruz T.J."/>
            <person name="Billingsley Tobias T.L."/>
            <person name="Almatruk M."/>
            <person name="Hesse C."/>
            <person name="Kuske C.R."/>
            <person name="Desiro A."/>
            <person name="Benucci G.M."/>
            <person name="Bonito G."/>
            <person name="Stajich J.E."/>
            <person name="Dunlap C."/>
            <person name="Arnold A.E."/>
            <person name="Porras-Alfaro A."/>
        </authorList>
    </citation>
    <scope>NUCLEOTIDE SEQUENCE [LARGE SCALE GENOMIC DNA]</scope>
    <source>
        <strain evidence="3 4">AZ0501</strain>
    </source>
</reference>
<dbReference type="Proteomes" id="UP000242875">
    <property type="component" value="Unassembled WGS sequence"/>
</dbReference>
<feature type="non-terminal residue" evidence="3">
    <location>
        <position position="790"/>
    </location>
</feature>
<dbReference type="InterPro" id="IPR029044">
    <property type="entry name" value="Nucleotide-diphossugar_trans"/>
</dbReference>
<feature type="compositionally biased region" description="Acidic residues" evidence="2">
    <location>
        <begin position="704"/>
        <end position="717"/>
    </location>
</feature>
<name>A0A261XUI4_9FUNG</name>
<evidence type="ECO:0008006" key="5">
    <source>
        <dbReference type="Google" id="ProtNLM"/>
    </source>
</evidence>
<evidence type="ECO:0000313" key="4">
    <source>
        <dbReference type="Proteomes" id="UP000242875"/>
    </source>
</evidence>
<feature type="region of interest" description="Disordered" evidence="2">
    <location>
        <begin position="276"/>
        <end position="298"/>
    </location>
</feature>
<feature type="compositionally biased region" description="Basic and acidic residues" evidence="2">
    <location>
        <begin position="287"/>
        <end position="298"/>
    </location>
</feature>
<proteinExistence type="inferred from homology"/>
<dbReference type="OrthoDB" id="409543at2759"/>
<dbReference type="InterPro" id="IPR007577">
    <property type="entry name" value="GlycoTrfase_DXD_sugar-bd_CS"/>
</dbReference>
<dbReference type="PANTHER" id="PTHR46830">
    <property type="entry name" value="TRANSFERASE, PUTATIVE-RELATED"/>
    <property type="match status" value="1"/>
</dbReference>
<sequence>MLHVRQSIKQTSHVVPFIPLDNRPTPPSRDGPIEVWQAWELNTSPATSDAVPNIVHFVYGLRDPEPELDMIHYFAIQSAHDVLKPDIIYFHYHYLPKSVDIPTMIFDRSIQNYAHRADIVRLEALLEFGGIYLDMDILVLKSFESLMQEQVVMGQEGRDGWLQGLGRYASVRSHSVSKKQVLYTNEAGYLYFNVPTQQSAATFGLEWWMDTSMTVYGAEANPIMTMVMKEAHLATTDNVTATSTAETIVPTATWPIEVNATVYDIAIENIYSDTNETMTIGPDEGEDAKQDPEDSAHELDLPQQELSEFQEPQKISDLFIDLYNERETIEEVHTYYRNITTDPGRPWTDFYNMDDMVTLDMAIDISPNLTRFMSDDSNAPLVMERENHLSLSERPESWHSMATSSIWNPKHRPFETVSRLYFTPDPNELLYITSSSLWMEYFDKDWNRLDDALNKPRVIPIYIPPATADMMGMYLGPEDPRLLLDSYNNTLVFFNMNTMSGRRFWYYNVTNGHQVMFQSPNDQDQKNWTPIIFDNELYFIYNLQPLMVLKCASGTGRCSVPHLLLLKAEPETSANGQKKIKFRVDFISNRFVLDYIPFMFHYMDKASAHEGMLYPSIHAEALLSSRFRELIPFWDGNQIFILSSIPYWDVNAKEDFAYVTFTIADKYYYVCRIRGLSSAVNGVIHYLTGEHFSDATTRSKSEDLEQDMMEGSDEETYREERPKRQNHERIINPFDTGTSMMAKIQSMDQAIADSQRMITQVDGYTDTVPFAFFIDTGGFQAATAKVVEKH</sequence>